<dbReference type="Proteomes" id="UP000054559">
    <property type="component" value="Unassembled WGS sequence"/>
</dbReference>
<dbReference type="SUPFAM" id="SSF81383">
    <property type="entry name" value="F-box domain"/>
    <property type="match status" value="1"/>
</dbReference>
<gene>
    <name evidence="2" type="ORF">CISG_05819</name>
</gene>
<dbReference type="EMBL" id="DS268148">
    <property type="protein sequence ID" value="KMU76676.1"/>
    <property type="molecule type" value="Genomic_DNA"/>
</dbReference>
<organism evidence="2 3">
    <name type="scientific">Coccidioides immitis RMSCC 3703</name>
    <dbReference type="NCBI Taxonomy" id="454286"/>
    <lineage>
        <taxon>Eukaryota</taxon>
        <taxon>Fungi</taxon>
        <taxon>Dikarya</taxon>
        <taxon>Ascomycota</taxon>
        <taxon>Pezizomycotina</taxon>
        <taxon>Eurotiomycetes</taxon>
        <taxon>Eurotiomycetidae</taxon>
        <taxon>Onygenales</taxon>
        <taxon>Onygenaceae</taxon>
        <taxon>Coccidioides</taxon>
    </lineage>
</organism>
<evidence type="ECO:0000313" key="3">
    <source>
        <dbReference type="Proteomes" id="UP000054559"/>
    </source>
</evidence>
<dbReference type="InterPro" id="IPR001810">
    <property type="entry name" value="F-box_dom"/>
</dbReference>
<dbReference type="OrthoDB" id="4192220at2759"/>
<protein>
    <recommendedName>
        <fullName evidence="1">F-box domain-containing protein</fullName>
    </recommendedName>
</protein>
<name>A0A0J8QW34_COCIT</name>
<dbReference type="STRING" id="454286.A0A0J8QW34"/>
<proteinExistence type="predicted"/>
<evidence type="ECO:0000259" key="1">
    <source>
        <dbReference type="Pfam" id="PF12937"/>
    </source>
</evidence>
<reference evidence="3" key="1">
    <citation type="journal article" date="2010" name="Genome Res.">
        <title>Population genomic sequencing of Coccidioides fungi reveals recent hybridization and transposon control.</title>
        <authorList>
            <person name="Neafsey D.E."/>
            <person name="Barker B.M."/>
            <person name="Sharpton T.J."/>
            <person name="Stajich J.E."/>
            <person name="Park D.J."/>
            <person name="Whiston E."/>
            <person name="Hung C.-Y."/>
            <person name="McMahan C."/>
            <person name="White J."/>
            <person name="Sykes S."/>
            <person name="Heiman D."/>
            <person name="Young S."/>
            <person name="Zeng Q."/>
            <person name="Abouelleil A."/>
            <person name="Aftuck L."/>
            <person name="Bessette D."/>
            <person name="Brown A."/>
            <person name="FitzGerald M."/>
            <person name="Lui A."/>
            <person name="Macdonald J.P."/>
            <person name="Priest M."/>
            <person name="Orbach M.J."/>
            <person name="Galgiani J.N."/>
            <person name="Kirkland T.N."/>
            <person name="Cole G.T."/>
            <person name="Birren B.W."/>
            <person name="Henn M.R."/>
            <person name="Taylor J.W."/>
            <person name="Rounsley S.D."/>
        </authorList>
    </citation>
    <scope>NUCLEOTIDE SEQUENCE [LARGE SCALE GENOMIC DNA]</scope>
    <source>
        <strain evidence="3">RMSCC 3703</strain>
    </source>
</reference>
<accession>A0A0J8QW34</accession>
<evidence type="ECO:0000313" key="2">
    <source>
        <dbReference type="EMBL" id="KMU76676.1"/>
    </source>
</evidence>
<dbReference type="InterPro" id="IPR036047">
    <property type="entry name" value="F-box-like_dom_sf"/>
</dbReference>
<sequence length="443" mass="49529">MAGIDCLPGEILVEILAQVKVNSSNLFSCILVSRSWYQLGLPLLYRNVVLSDSNVSVFCGKLNASHGSLVRTLTVRIAPIEDAPATLLPGLLSTLVQLPRMTTFAFRVTRQPVPSFSLSRDQLISLVDALPESCINLEIDTNSSDVAPNADGAHFCNALRRILPRMRNVRLQLKFMCSQLFGDGPPLPGNMPSDPSLPFEPVSLPNIQTLMVDCIADNANLPKHCKHPKVARHPFTGWDSVTEALKRVVEQDGSHPPSARLFVLSSLPLNNTNQRSCTAFARAEMVSQTTYTLPFGIFAFTNQYHGWMLRTPDGREIFSTVWTLKDFAEGGVWKTIVGGSRIPAEVLLQEEKSFIPALYVEEKLPIMSLKEWTARYPDISCPLWRNELQAGVRLLDGEKREGPEEYLSRRPVTEKTPPGFVRLRSEAYINLYRQDDPRIINRT</sequence>
<feature type="domain" description="F-box" evidence="1">
    <location>
        <begin position="4"/>
        <end position="50"/>
    </location>
</feature>
<dbReference type="AlphaFoldDB" id="A0A0J8QW34"/>
<dbReference type="Pfam" id="PF12937">
    <property type="entry name" value="F-box-like"/>
    <property type="match status" value="1"/>
</dbReference>